<dbReference type="AlphaFoldDB" id="A0A1F4UGQ5"/>
<dbReference type="InterPro" id="IPR001182">
    <property type="entry name" value="FtsW/RodA"/>
</dbReference>
<evidence type="ECO:0000313" key="7">
    <source>
        <dbReference type="EMBL" id="OGC44097.1"/>
    </source>
</evidence>
<evidence type="ECO:0000256" key="3">
    <source>
        <dbReference type="ARBA" id="ARBA00022960"/>
    </source>
</evidence>
<evidence type="ECO:0000256" key="5">
    <source>
        <dbReference type="ARBA" id="ARBA00023136"/>
    </source>
</evidence>
<name>A0A1F4UGQ5_9BACT</name>
<evidence type="ECO:0000313" key="8">
    <source>
        <dbReference type="Proteomes" id="UP000177434"/>
    </source>
</evidence>
<comment type="caution">
    <text evidence="7">The sequence shown here is derived from an EMBL/GenBank/DDBJ whole genome shotgun (WGS) entry which is preliminary data.</text>
</comment>
<accession>A0A1F4UGQ5</accession>
<feature type="transmembrane region" description="Helical" evidence="6">
    <location>
        <begin position="136"/>
        <end position="155"/>
    </location>
</feature>
<gene>
    <name evidence="7" type="ORF">A2400_00680</name>
</gene>
<evidence type="ECO:0000256" key="6">
    <source>
        <dbReference type="SAM" id="Phobius"/>
    </source>
</evidence>
<dbReference type="GO" id="GO:0005886">
    <property type="term" value="C:plasma membrane"/>
    <property type="evidence" value="ECO:0007669"/>
    <property type="project" value="TreeGrafter"/>
</dbReference>
<sequence>GVQRWLVIGGVQVQPSEIAKLTVIFTTACVFGYKDRYNQWLLLLISFLLVIPIIILIYLEPAGSMSLLTLTIWFLVAFTGLSNQLRNTVALILLMLFTLPFLLIAITGNWIYILLGVVGVILSIFAYYFRDTWRLVVILSVVIGILLGLSSLVMYKGVLREYQKDRIEAFLNPTENAEDIGFNVNQARIAIGSGQIWGKGFGNGTQSKRDFLPEHQTDFIYASFAEEFGLVGSLLLLFLFSVIIIRGLVVSVDNSNDSFLSMILIGIVMKILLEIFINVGTNTGLIPATGIPLPLISAGGTITVMTLFALGVIQSIMNRSQVTKNNSNIIDNY</sequence>
<feature type="transmembrane region" description="Helical" evidence="6">
    <location>
        <begin position="88"/>
        <end position="104"/>
    </location>
</feature>
<comment type="subcellular location">
    <subcellularLocation>
        <location evidence="1">Membrane</location>
        <topology evidence="1">Multi-pass membrane protein</topology>
    </subcellularLocation>
</comment>
<feature type="transmembrane region" description="Helical" evidence="6">
    <location>
        <begin position="259"/>
        <end position="279"/>
    </location>
</feature>
<dbReference type="GO" id="GO:0015648">
    <property type="term" value="F:lipid-linked peptidoglycan transporter activity"/>
    <property type="evidence" value="ECO:0007669"/>
    <property type="project" value="TreeGrafter"/>
</dbReference>
<dbReference type="GO" id="GO:0051301">
    <property type="term" value="P:cell division"/>
    <property type="evidence" value="ECO:0007669"/>
    <property type="project" value="InterPro"/>
</dbReference>
<evidence type="ECO:0000256" key="2">
    <source>
        <dbReference type="ARBA" id="ARBA00022692"/>
    </source>
</evidence>
<evidence type="ECO:0000256" key="1">
    <source>
        <dbReference type="ARBA" id="ARBA00004141"/>
    </source>
</evidence>
<dbReference type="PANTHER" id="PTHR30474:SF1">
    <property type="entry name" value="PEPTIDOGLYCAN GLYCOSYLTRANSFERASE MRDB"/>
    <property type="match status" value="1"/>
</dbReference>
<evidence type="ECO:0000256" key="4">
    <source>
        <dbReference type="ARBA" id="ARBA00022989"/>
    </source>
</evidence>
<feature type="transmembrane region" description="Helical" evidence="6">
    <location>
        <begin position="291"/>
        <end position="313"/>
    </location>
</feature>
<dbReference type="EMBL" id="MEUN01000091">
    <property type="protein sequence ID" value="OGC44097.1"/>
    <property type="molecule type" value="Genomic_DNA"/>
</dbReference>
<evidence type="ECO:0008006" key="9">
    <source>
        <dbReference type="Google" id="ProtNLM"/>
    </source>
</evidence>
<dbReference type="GO" id="GO:0008360">
    <property type="term" value="P:regulation of cell shape"/>
    <property type="evidence" value="ECO:0007669"/>
    <property type="project" value="UniProtKB-KW"/>
</dbReference>
<feature type="transmembrane region" description="Helical" evidence="6">
    <location>
        <begin position="65"/>
        <end position="81"/>
    </location>
</feature>
<dbReference type="GO" id="GO:0032153">
    <property type="term" value="C:cell division site"/>
    <property type="evidence" value="ECO:0007669"/>
    <property type="project" value="TreeGrafter"/>
</dbReference>
<feature type="transmembrane region" description="Helical" evidence="6">
    <location>
        <begin position="110"/>
        <end position="129"/>
    </location>
</feature>
<keyword evidence="3" id="KW-0133">Cell shape</keyword>
<dbReference type="PANTHER" id="PTHR30474">
    <property type="entry name" value="CELL CYCLE PROTEIN"/>
    <property type="match status" value="1"/>
</dbReference>
<organism evidence="7 8">
    <name type="scientific">candidate division WS6 bacterium RIFOXYB1_FULL_33_14</name>
    <dbReference type="NCBI Taxonomy" id="1817896"/>
    <lineage>
        <taxon>Bacteria</taxon>
        <taxon>Candidatus Dojkabacteria</taxon>
    </lineage>
</organism>
<keyword evidence="2 6" id="KW-0812">Transmembrane</keyword>
<feature type="transmembrane region" description="Helical" evidence="6">
    <location>
        <begin position="40"/>
        <end position="59"/>
    </location>
</feature>
<reference evidence="7 8" key="1">
    <citation type="journal article" date="2016" name="Nat. Commun.">
        <title>Thousands of microbial genomes shed light on interconnected biogeochemical processes in an aquifer system.</title>
        <authorList>
            <person name="Anantharaman K."/>
            <person name="Brown C.T."/>
            <person name="Hug L.A."/>
            <person name="Sharon I."/>
            <person name="Castelle C.J."/>
            <person name="Probst A.J."/>
            <person name="Thomas B.C."/>
            <person name="Singh A."/>
            <person name="Wilkins M.J."/>
            <person name="Karaoz U."/>
            <person name="Brodie E.L."/>
            <person name="Williams K.H."/>
            <person name="Hubbard S.S."/>
            <person name="Banfield J.F."/>
        </authorList>
    </citation>
    <scope>NUCLEOTIDE SEQUENCE [LARGE SCALE GENOMIC DNA]</scope>
</reference>
<feature type="non-terminal residue" evidence="7">
    <location>
        <position position="1"/>
    </location>
</feature>
<keyword evidence="5 6" id="KW-0472">Membrane</keyword>
<feature type="transmembrane region" description="Helical" evidence="6">
    <location>
        <begin position="228"/>
        <end position="252"/>
    </location>
</feature>
<keyword evidence="4 6" id="KW-1133">Transmembrane helix</keyword>
<protein>
    <recommendedName>
        <fullName evidence="9">Rod shape-determining protein RodA</fullName>
    </recommendedName>
</protein>
<proteinExistence type="predicted"/>
<dbReference type="Proteomes" id="UP000177434">
    <property type="component" value="Unassembled WGS sequence"/>
</dbReference>
<dbReference type="Pfam" id="PF01098">
    <property type="entry name" value="FTSW_RODA_SPOVE"/>
    <property type="match status" value="1"/>
</dbReference>